<dbReference type="PANTHER" id="PTHR30055:SF234">
    <property type="entry name" value="HTH-TYPE TRANSCRIPTIONAL REGULATOR BETI"/>
    <property type="match status" value="1"/>
</dbReference>
<keyword evidence="3" id="KW-0804">Transcription</keyword>
<evidence type="ECO:0000256" key="5">
    <source>
        <dbReference type="SAM" id="MobiDB-lite"/>
    </source>
</evidence>
<dbReference type="EMBL" id="JBHSPB010000029">
    <property type="protein sequence ID" value="MFC5724550.1"/>
    <property type="molecule type" value="Genomic_DNA"/>
</dbReference>
<dbReference type="PRINTS" id="PR00455">
    <property type="entry name" value="HTHTETR"/>
</dbReference>
<reference evidence="8" key="1">
    <citation type="journal article" date="2019" name="Int. J. Syst. Evol. Microbiol.">
        <title>The Global Catalogue of Microorganisms (GCM) 10K type strain sequencing project: providing services to taxonomists for standard genome sequencing and annotation.</title>
        <authorList>
            <consortium name="The Broad Institute Genomics Platform"/>
            <consortium name="The Broad Institute Genome Sequencing Center for Infectious Disease"/>
            <person name="Wu L."/>
            <person name="Ma J."/>
        </authorList>
    </citation>
    <scope>NUCLEOTIDE SEQUENCE [LARGE SCALE GENOMIC DNA]</scope>
    <source>
        <strain evidence="8">CGMCC 4.7304</strain>
    </source>
</reference>
<evidence type="ECO:0000256" key="4">
    <source>
        <dbReference type="PROSITE-ProRule" id="PRU00335"/>
    </source>
</evidence>
<evidence type="ECO:0000313" key="8">
    <source>
        <dbReference type="Proteomes" id="UP001596083"/>
    </source>
</evidence>
<dbReference type="Pfam" id="PF21597">
    <property type="entry name" value="TetR_C_43"/>
    <property type="match status" value="1"/>
</dbReference>
<proteinExistence type="predicted"/>
<dbReference type="RefSeq" id="WP_390321010.1">
    <property type="nucleotide sequence ID" value="NZ_JBHSPB010000029.1"/>
</dbReference>
<evidence type="ECO:0000256" key="2">
    <source>
        <dbReference type="ARBA" id="ARBA00023125"/>
    </source>
</evidence>
<dbReference type="SUPFAM" id="SSF48498">
    <property type="entry name" value="Tetracyclin repressor-like, C-terminal domain"/>
    <property type="match status" value="1"/>
</dbReference>
<evidence type="ECO:0000259" key="6">
    <source>
        <dbReference type="PROSITE" id="PS50977"/>
    </source>
</evidence>
<dbReference type="PROSITE" id="PS50977">
    <property type="entry name" value="HTH_TETR_2"/>
    <property type="match status" value="1"/>
</dbReference>
<gene>
    <name evidence="7" type="ORF">ACFP1Z_30790</name>
</gene>
<keyword evidence="1" id="KW-0805">Transcription regulation</keyword>
<keyword evidence="8" id="KW-1185">Reference proteome</keyword>
<feature type="region of interest" description="Disordered" evidence="5">
    <location>
        <begin position="1"/>
        <end position="23"/>
    </location>
</feature>
<dbReference type="Gene3D" id="1.10.357.10">
    <property type="entry name" value="Tetracycline Repressor, domain 2"/>
    <property type="match status" value="1"/>
</dbReference>
<dbReference type="Proteomes" id="UP001596083">
    <property type="component" value="Unassembled WGS sequence"/>
</dbReference>
<evidence type="ECO:0000313" key="7">
    <source>
        <dbReference type="EMBL" id="MFC5724550.1"/>
    </source>
</evidence>
<dbReference type="InterPro" id="IPR050109">
    <property type="entry name" value="HTH-type_TetR-like_transc_reg"/>
</dbReference>
<dbReference type="InterPro" id="IPR036271">
    <property type="entry name" value="Tet_transcr_reg_TetR-rel_C_sf"/>
</dbReference>
<dbReference type="SUPFAM" id="SSF46689">
    <property type="entry name" value="Homeodomain-like"/>
    <property type="match status" value="1"/>
</dbReference>
<evidence type="ECO:0000256" key="1">
    <source>
        <dbReference type="ARBA" id="ARBA00023015"/>
    </source>
</evidence>
<name>A0ABW0Z6V7_9ACTN</name>
<feature type="DNA-binding region" description="H-T-H motif" evidence="4">
    <location>
        <begin position="44"/>
        <end position="63"/>
    </location>
</feature>
<dbReference type="PANTHER" id="PTHR30055">
    <property type="entry name" value="HTH-TYPE TRANSCRIPTIONAL REGULATOR RUTR"/>
    <property type="match status" value="1"/>
</dbReference>
<dbReference type="Pfam" id="PF00440">
    <property type="entry name" value="TetR_N"/>
    <property type="match status" value="1"/>
</dbReference>
<sequence length="234" mass="26142">MSTETAAKEKAETPRPRRKDARRNREKLIAAATEVFTERGLGAPLEEIARRAGVSIGTLYNHFPSRDDLVVAYCPTRFTAQLQDADRALERTPWEGFVWYLTRLCERHACDRGLADLLTWKLPDTPELRDACASTYERTRRIIARAQADGSLRPDFTPQDMSFLIWSSVCVITATSEVAPDAWRRHLDLLLDGCRASAAHPSATPPMTMEQLLRTVPALGTATSQTATSQPTEQ</sequence>
<dbReference type="InterPro" id="IPR009057">
    <property type="entry name" value="Homeodomain-like_sf"/>
</dbReference>
<feature type="domain" description="HTH tetR-type" evidence="6">
    <location>
        <begin position="22"/>
        <end position="81"/>
    </location>
</feature>
<protein>
    <submittedName>
        <fullName evidence="7">TetR/AcrR family transcriptional regulator</fullName>
    </submittedName>
</protein>
<accession>A0ABW0Z6V7</accession>
<dbReference type="InterPro" id="IPR049445">
    <property type="entry name" value="TetR_SbtR-like_C"/>
</dbReference>
<feature type="compositionally biased region" description="Basic and acidic residues" evidence="5">
    <location>
        <begin position="1"/>
        <end position="15"/>
    </location>
</feature>
<keyword evidence="2 4" id="KW-0238">DNA-binding</keyword>
<comment type="caution">
    <text evidence="7">The sequence shown here is derived from an EMBL/GenBank/DDBJ whole genome shotgun (WGS) entry which is preliminary data.</text>
</comment>
<evidence type="ECO:0000256" key="3">
    <source>
        <dbReference type="ARBA" id="ARBA00023163"/>
    </source>
</evidence>
<dbReference type="InterPro" id="IPR001647">
    <property type="entry name" value="HTH_TetR"/>
</dbReference>
<organism evidence="7 8">
    <name type="scientific">Streptomyces gamaensis</name>
    <dbReference type="NCBI Taxonomy" id="1763542"/>
    <lineage>
        <taxon>Bacteria</taxon>
        <taxon>Bacillati</taxon>
        <taxon>Actinomycetota</taxon>
        <taxon>Actinomycetes</taxon>
        <taxon>Kitasatosporales</taxon>
        <taxon>Streptomycetaceae</taxon>
        <taxon>Streptomyces</taxon>
    </lineage>
</organism>